<evidence type="ECO:0000313" key="12">
    <source>
        <dbReference type="Proteomes" id="UP001589798"/>
    </source>
</evidence>
<dbReference type="Gene3D" id="1.10.246.130">
    <property type="match status" value="1"/>
</dbReference>
<dbReference type="InterPro" id="IPR029055">
    <property type="entry name" value="Ntn_hydrolases_N"/>
</dbReference>
<comment type="pathway">
    <text evidence="9">Sulfur metabolism; glutathione metabolism.</text>
</comment>
<comment type="catalytic activity">
    <reaction evidence="8 9">
        <text>an N-terminal (5-L-glutamyl)-[peptide] + an alpha-amino acid = 5-L-glutamyl amino acid + an N-terminal L-alpha-aminoacyl-[peptide]</text>
        <dbReference type="Rhea" id="RHEA:23904"/>
        <dbReference type="Rhea" id="RHEA-COMP:9780"/>
        <dbReference type="Rhea" id="RHEA-COMP:9795"/>
        <dbReference type="ChEBI" id="CHEBI:77644"/>
        <dbReference type="ChEBI" id="CHEBI:78597"/>
        <dbReference type="ChEBI" id="CHEBI:78599"/>
        <dbReference type="ChEBI" id="CHEBI:78608"/>
        <dbReference type="EC" id="2.3.2.2"/>
    </reaction>
</comment>
<evidence type="ECO:0000313" key="11">
    <source>
        <dbReference type="EMBL" id="MFC0203658.1"/>
    </source>
</evidence>
<gene>
    <name evidence="11" type="primary">ggt</name>
    <name evidence="11" type="ORF">ACFFJC_05145</name>
</gene>
<reference evidence="11 12" key="1">
    <citation type="submission" date="2024-09" db="EMBL/GenBank/DDBJ databases">
        <authorList>
            <person name="Sun Q."/>
            <person name="Mori K."/>
        </authorList>
    </citation>
    <scope>NUCLEOTIDE SEQUENCE [LARGE SCALE GENOMIC DNA]</scope>
    <source>
        <strain evidence="11 12">CCM 7706</strain>
    </source>
</reference>
<comment type="PTM">
    <text evidence="9">Cleaved by autocatalysis into a large and a small subunit.</text>
</comment>
<dbReference type="InterPro" id="IPR043137">
    <property type="entry name" value="GGT_ssub_C"/>
</dbReference>
<dbReference type="GO" id="GO:0103068">
    <property type="term" value="F:leukotriene C4 gamma-glutamyl transferase activity"/>
    <property type="evidence" value="ECO:0007669"/>
    <property type="project" value="UniProtKB-EC"/>
</dbReference>
<dbReference type="InterPro" id="IPR043138">
    <property type="entry name" value="GGT_lsub"/>
</dbReference>
<dbReference type="SUPFAM" id="SSF56235">
    <property type="entry name" value="N-terminal nucleophile aminohydrolases (Ntn hydrolases)"/>
    <property type="match status" value="1"/>
</dbReference>
<dbReference type="Gene3D" id="3.60.20.40">
    <property type="match status" value="1"/>
</dbReference>
<evidence type="ECO:0000256" key="1">
    <source>
        <dbReference type="ARBA" id="ARBA00001049"/>
    </source>
</evidence>
<evidence type="ECO:0000256" key="10">
    <source>
        <dbReference type="SAM" id="SignalP"/>
    </source>
</evidence>
<keyword evidence="7 9" id="KW-0012">Acyltransferase</keyword>
<comment type="catalytic activity">
    <reaction evidence="1 9">
        <text>an S-substituted glutathione + H2O = an S-substituted L-cysteinylglycine + L-glutamate</text>
        <dbReference type="Rhea" id="RHEA:59468"/>
        <dbReference type="ChEBI" id="CHEBI:15377"/>
        <dbReference type="ChEBI" id="CHEBI:29985"/>
        <dbReference type="ChEBI" id="CHEBI:90779"/>
        <dbReference type="ChEBI" id="CHEBI:143103"/>
        <dbReference type="EC" id="3.4.19.13"/>
    </reaction>
</comment>
<dbReference type="NCBIfam" id="TIGR00066">
    <property type="entry name" value="g_glut_trans"/>
    <property type="match status" value="1"/>
</dbReference>
<proteinExistence type="inferred from homology"/>
<feature type="signal peptide" evidence="10">
    <location>
        <begin position="1"/>
        <end position="24"/>
    </location>
</feature>
<comment type="catalytic activity">
    <reaction evidence="2 9">
        <text>glutathione + H2O = L-cysteinylglycine + L-glutamate</text>
        <dbReference type="Rhea" id="RHEA:28807"/>
        <dbReference type="ChEBI" id="CHEBI:15377"/>
        <dbReference type="ChEBI" id="CHEBI:29985"/>
        <dbReference type="ChEBI" id="CHEBI:57925"/>
        <dbReference type="ChEBI" id="CHEBI:61694"/>
        <dbReference type="EC" id="3.4.19.13"/>
    </reaction>
</comment>
<dbReference type="PANTHER" id="PTHR43199">
    <property type="entry name" value="GLUTATHIONE HYDROLASE"/>
    <property type="match status" value="1"/>
</dbReference>
<keyword evidence="9" id="KW-0317">Glutathione biosynthesis</keyword>
<evidence type="ECO:0000256" key="6">
    <source>
        <dbReference type="ARBA" id="ARBA00023145"/>
    </source>
</evidence>
<organism evidence="11 12">
    <name type="scientific">Novosphingobium soli</name>
    <dbReference type="NCBI Taxonomy" id="574956"/>
    <lineage>
        <taxon>Bacteria</taxon>
        <taxon>Pseudomonadati</taxon>
        <taxon>Pseudomonadota</taxon>
        <taxon>Alphaproteobacteria</taxon>
        <taxon>Sphingomonadales</taxon>
        <taxon>Sphingomonadaceae</taxon>
        <taxon>Novosphingobium</taxon>
    </lineage>
</organism>
<evidence type="ECO:0000256" key="8">
    <source>
        <dbReference type="ARBA" id="ARBA00047417"/>
    </source>
</evidence>
<comment type="subunit">
    <text evidence="9">This enzyme consists of two polypeptide chains, which are synthesized in precursor form from a single polypeptide.</text>
</comment>
<dbReference type="PROSITE" id="PS51257">
    <property type="entry name" value="PROKAR_LIPOPROTEIN"/>
    <property type="match status" value="1"/>
</dbReference>
<name>A0ABV6CSG4_9SPHN</name>
<sequence>MSRRLTSGIFAPLAPLFLALSGCAAGTATAPAPRVDAAEPAVFDAGMVSAADPRAAEAGAQILRLGGSASDAAIATMLALTVVEPQSSGIGGGGFLMLGDAKGAVESWDGRETAPAAATPRRFLDAQGRPLPFRTAVVGGRSVGVPGNIALAARIHAEHGRLPWADLFQPAIHLAREGFALSPRGFQYLARQPDTGGHDPQARAIFYGVDGKPLPVGTTIRNPALAGTLETLAAKGAGAFYKGDLAREIAARVAGETPSDGKMTEADIAAFAARQRPGVCAPYRAYRICSMGPPSSGATTVLATLLQLERFDLAGLGPDSPVAWHLIAESERLAYADRELFLADPDFVGVPVAQLLDPAYLRRRGALISAERTMAQVSAGLPAPGLARGEGPEEHGTSHFVVVDRQGDVASWTSTIESAFGSGIMVGGFYLNNELTDFSFVPEKDGRPVANRVEGGKRPRSSMAPTIVYGPDGKLLLVVGAAGGATIPVQVARALIGVLDWKLPIDTALALPVLFAPGDTVNVEKGSRLEAMIPALTALGHASVQAVEMPLKTNAVMVVDGRLVGAGDPRSEGVAVAQ</sequence>
<dbReference type="EMBL" id="JBHLWK010000008">
    <property type="protein sequence ID" value="MFC0203658.1"/>
    <property type="molecule type" value="Genomic_DNA"/>
</dbReference>
<evidence type="ECO:0000256" key="4">
    <source>
        <dbReference type="ARBA" id="ARBA00022679"/>
    </source>
</evidence>
<dbReference type="Proteomes" id="UP001589798">
    <property type="component" value="Unassembled WGS sequence"/>
</dbReference>
<keyword evidence="6 9" id="KW-0865">Zymogen</keyword>
<comment type="similarity">
    <text evidence="3 9">Belongs to the gamma-glutamyltransferase family.</text>
</comment>
<evidence type="ECO:0000256" key="7">
    <source>
        <dbReference type="ARBA" id="ARBA00023315"/>
    </source>
</evidence>
<keyword evidence="4 9" id="KW-0808">Transferase</keyword>
<evidence type="ECO:0000256" key="5">
    <source>
        <dbReference type="ARBA" id="ARBA00022801"/>
    </source>
</evidence>
<keyword evidence="5 9" id="KW-0378">Hydrolase</keyword>
<comment type="caution">
    <text evidence="11">The sequence shown here is derived from an EMBL/GenBank/DDBJ whole genome shotgun (WGS) entry which is preliminary data.</text>
</comment>
<dbReference type="EC" id="3.4.19.13" evidence="9"/>
<dbReference type="RefSeq" id="WP_379486423.1">
    <property type="nucleotide sequence ID" value="NZ_JBHLWK010000008.1"/>
</dbReference>
<protein>
    <recommendedName>
        <fullName evidence="9">Glutathione hydrolase proenzyme</fullName>
        <ecNumber evidence="9">2.3.2.2</ecNumber>
        <ecNumber evidence="9">3.4.19.13</ecNumber>
    </recommendedName>
    <component>
        <recommendedName>
            <fullName evidence="9">Glutathione hydrolase large chain</fullName>
        </recommendedName>
    </component>
    <component>
        <recommendedName>
            <fullName evidence="9">Glutathione hydrolase small chain</fullName>
        </recommendedName>
    </component>
</protein>
<evidence type="ECO:0000256" key="2">
    <source>
        <dbReference type="ARBA" id="ARBA00001089"/>
    </source>
</evidence>
<dbReference type="PANTHER" id="PTHR43199:SF1">
    <property type="entry name" value="GLUTATHIONE HYDROLASE PROENZYME"/>
    <property type="match status" value="1"/>
</dbReference>
<dbReference type="PRINTS" id="PR01210">
    <property type="entry name" value="GGTRANSPTASE"/>
</dbReference>
<evidence type="ECO:0000256" key="3">
    <source>
        <dbReference type="ARBA" id="ARBA00009381"/>
    </source>
</evidence>
<keyword evidence="10" id="KW-0732">Signal</keyword>
<dbReference type="InterPro" id="IPR051792">
    <property type="entry name" value="GGT_bact"/>
</dbReference>
<dbReference type="InterPro" id="IPR000101">
    <property type="entry name" value="GGT_peptidase"/>
</dbReference>
<dbReference type="EC" id="2.3.2.2" evidence="9"/>
<feature type="chain" id="PRO_5045101101" description="Glutathione hydrolase proenzyme" evidence="10">
    <location>
        <begin position="25"/>
        <end position="578"/>
    </location>
</feature>
<evidence type="ECO:0000256" key="9">
    <source>
        <dbReference type="RuleBase" id="RU368036"/>
    </source>
</evidence>
<dbReference type="Pfam" id="PF01019">
    <property type="entry name" value="G_glu_transpept"/>
    <property type="match status" value="1"/>
</dbReference>
<accession>A0ABV6CSG4</accession>
<keyword evidence="12" id="KW-1185">Reference proteome</keyword>